<dbReference type="EMBL" id="JAODOP010000004">
    <property type="protein sequence ID" value="MEF3833152.1"/>
    <property type="molecule type" value="Genomic_DNA"/>
</dbReference>
<name>A0ABU7XQZ5_9FLAO</name>
<dbReference type="InterPro" id="IPR050190">
    <property type="entry name" value="UPF0213_domain"/>
</dbReference>
<dbReference type="PROSITE" id="PS50164">
    <property type="entry name" value="GIY_YIG"/>
    <property type="match status" value="1"/>
</dbReference>
<dbReference type="InterPro" id="IPR000305">
    <property type="entry name" value="GIY-YIG_endonuc"/>
</dbReference>
<evidence type="ECO:0000313" key="4">
    <source>
        <dbReference type="Proteomes" id="UP001337305"/>
    </source>
</evidence>
<evidence type="ECO:0000313" key="3">
    <source>
        <dbReference type="EMBL" id="MEF3833152.1"/>
    </source>
</evidence>
<dbReference type="Pfam" id="PF01541">
    <property type="entry name" value="GIY-YIG"/>
    <property type="match status" value="1"/>
</dbReference>
<dbReference type="SUPFAM" id="SSF82771">
    <property type="entry name" value="GIY-YIG endonuclease"/>
    <property type="match status" value="1"/>
</dbReference>
<comment type="caution">
    <text evidence="3">The sequence shown here is derived from an EMBL/GenBank/DDBJ whole genome shotgun (WGS) entry which is preliminary data.</text>
</comment>
<dbReference type="Proteomes" id="UP001337305">
    <property type="component" value="Unassembled WGS sequence"/>
</dbReference>
<dbReference type="PANTHER" id="PTHR34477:SF1">
    <property type="entry name" value="UPF0213 PROTEIN YHBQ"/>
    <property type="match status" value="1"/>
</dbReference>
<evidence type="ECO:0000259" key="2">
    <source>
        <dbReference type="PROSITE" id="PS50164"/>
    </source>
</evidence>
<gene>
    <name evidence="3" type="ORF">N1F79_08415</name>
</gene>
<evidence type="ECO:0000256" key="1">
    <source>
        <dbReference type="ARBA" id="ARBA00007435"/>
    </source>
</evidence>
<dbReference type="PANTHER" id="PTHR34477">
    <property type="entry name" value="UPF0213 PROTEIN YHBQ"/>
    <property type="match status" value="1"/>
</dbReference>
<dbReference type="RefSeq" id="WP_303305501.1">
    <property type="nucleotide sequence ID" value="NZ_JAODOP010000004.1"/>
</dbReference>
<comment type="similarity">
    <text evidence="1">Belongs to the UPF0213 family.</text>
</comment>
<proteinExistence type="inferred from homology"/>
<organism evidence="3 4">
    <name type="scientific">Flavivirga spongiicola</name>
    <dbReference type="NCBI Taxonomy" id="421621"/>
    <lineage>
        <taxon>Bacteria</taxon>
        <taxon>Pseudomonadati</taxon>
        <taxon>Bacteroidota</taxon>
        <taxon>Flavobacteriia</taxon>
        <taxon>Flavobacteriales</taxon>
        <taxon>Flavobacteriaceae</taxon>
        <taxon>Flavivirga</taxon>
    </lineage>
</organism>
<protein>
    <submittedName>
        <fullName evidence="3">GIY-YIG nuclease family protein</fullName>
    </submittedName>
</protein>
<feature type="domain" description="GIY-YIG" evidence="2">
    <location>
        <begin position="2"/>
        <end position="82"/>
    </location>
</feature>
<sequence>MKFYYVYILLCSDKTYYTGMTNNLERRINQHESGYRKDSYTNLGVKCRIKADVILKSKNAVIRLHNIITEFMNKAFRFKKNEATCGILRLNWY</sequence>
<accession>A0ABU7XQZ5</accession>
<dbReference type="Gene3D" id="3.40.1440.10">
    <property type="entry name" value="GIY-YIG endonuclease"/>
    <property type="match status" value="1"/>
</dbReference>
<dbReference type="InterPro" id="IPR035901">
    <property type="entry name" value="GIY-YIG_endonuc_sf"/>
</dbReference>
<reference evidence="3 4" key="1">
    <citation type="submission" date="2022-09" db="EMBL/GenBank/DDBJ databases">
        <title>Genome sequencing of Flavivirga sp. MEBiC05379.</title>
        <authorList>
            <person name="Oh H.-M."/>
            <person name="Kwon K.K."/>
            <person name="Park M.J."/>
            <person name="Yang S.-H."/>
        </authorList>
    </citation>
    <scope>NUCLEOTIDE SEQUENCE [LARGE SCALE GENOMIC DNA]</scope>
    <source>
        <strain evidence="3 4">MEBiC05379</strain>
    </source>
</reference>
<keyword evidence="4" id="KW-1185">Reference proteome</keyword>